<evidence type="ECO:0000313" key="1">
    <source>
        <dbReference type="EMBL" id="PLW84146.1"/>
    </source>
</evidence>
<name>A0A2N5Y6Y1_9GAMM</name>
<dbReference type="NCBIfam" id="TIGR02444">
    <property type="entry name" value="TIGR02444 family protein"/>
    <property type="match status" value="1"/>
</dbReference>
<dbReference type="InterPro" id="IPR012659">
    <property type="entry name" value="CHP02444"/>
</dbReference>
<evidence type="ECO:0000313" key="2">
    <source>
        <dbReference type="Proteomes" id="UP000234845"/>
    </source>
</evidence>
<accession>A0A2N5Y6Y1</accession>
<proteinExistence type="predicted"/>
<comment type="caution">
    <text evidence="1">The sequence shown here is derived from an EMBL/GenBank/DDBJ whole genome shotgun (WGS) entry which is preliminary data.</text>
</comment>
<gene>
    <name evidence="1" type="ORF">CWI75_02010</name>
</gene>
<keyword evidence="2" id="KW-1185">Reference proteome</keyword>
<sequence length="158" mass="17927">MMNNALWAFSLHRYQQPGVAEACLEAQDYYAADVNLLLYAAWLQAQGQRRDAAEWSALGRALAPWRQRVVVPLRQLRRDWRGLPEAQSLRERLKVLELEAEREQQAQIWRWHGRNTASPATPGSLLQALDGLLDAGGAPPARSRQALVQRLHEVFLAP</sequence>
<dbReference type="EMBL" id="PKLZ01000001">
    <property type="protein sequence ID" value="PLW84146.1"/>
    <property type="molecule type" value="Genomic_DNA"/>
</dbReference>
<dbReference type="RefSeq" id="WP_101519782.1">
    <property type="nucleotide sequence ID" value="NZ_PKLZ01000001.1"/>
</dbReference>
<protein>
    <submittedName>
        <fullName evidence="1">TIGR02444 family protein</fullName>
    </submittedName>
</protein>
<organism evidence="1 2">
    <name type="scientific">Kineobactrum sediminis</name>
    <dbReference type="NCBI Taxonomy" id="1905677"/>
    <lineage>
        <taxon>Bacteria</taxon>
        <taxon>Pseudomonadati</taxon>
        <taxon>Pseudomonadota</taxon>
        <taxon>Gammaproteobacteria</taxon>
        <taxon>Cellvibrionales</taxon>
        <taxon>Halieaceae</taxon>
        <taxon>Kineobactrum</taxon>
    </lineage>
</organism>
<dbReference type="Pfam" id="PF09523">
    <property type="entry name" value="DUF2390"/>
    <property type="match status" value="1"/>
</dbReference>
<dbReference type="AlphaFoldDB" id="A0A2N5Y6Y1"/>
<dbReference type="Proteomes" id="UP000234845">
    <property type="component" value="Unassembled WGS sequence"/>
</dbReference>
<reference evidence="2" key="1">
    <citation type="submission" date="2017-11" db="EMBL/GenBank/DDBJ databases">
        <title>The draft genome sequence of Chromatocurvus sp. F02.</title>
        <authorList>
            <person name="Du Z.-J."/>
            <person name="Chang Y.-Q."/>
        </authorList>
    </citation>
    <scope>NUCLEOTIDE SEQUENCE [LARGE SCALE GENOMIC DNA]</scope>
    <source>
        <strain evidence="2">F02</strain>
    </source>
</reference>